<protein>
    <submittedName>
        <fullName evidence="1">Uncharacterized protein</fullName>
    </submittedName>
</protein>
<dbReference type="EMBL" id="BMMM01000001">
    <property type="protein sequence ID" value="GGN50820.1"/>
    <property type="molecule type" value="Genomic_DNA"/>
</dbReference>
<accession>A0A917XRM8</accession>
<sequence>MLDGLVAATMLTMGRLLPTPDRPALRTALRSSSSIAPGARIIKGGETIDEEWR</sequence>
<name>A0A917XRM8_9ACTN</name>
<dbReference type="Proteomes" id="UP000600365">
    <property type="component" value="Unassembled WGS sequence"/>
</dbReference>
<comment type="caution">
    <text evidence="1">The sequence shown here is derived from an EMBL/GenBank/DDBJ whole genome shotgun (WGS) entry which is preliminary data.</text>
</comment>
<proteinExistence type="predicted"/>
<keyword evidence="2" id="KW-1185">Reference proteome</keyword>
<reference evidence="1 2" key="1">
    <citation type="journal article" date="2014" name="Int. J. Syst. Evol. Microbiol.">
        <title>Complete genome sequence of Corynebacterium casei LMG S-19264T (=DSM 44701T), isolated from a smear-ripened cheese.</title>
        <authorList>
            <consortium name="US DOE Joint Genome Institute (JGI-PGF)"/>
            <person name="Walter F."/>
            <person name="Albersmeier A."/>
            <person name="Kalinowski J."/>
            <person name="Ruckert C."/>
        </authorList>
    </citation>
    <scope>NUCLEOTIDE SEQUENCE [LARGE SCALE GENOMIC DNA]</scope>
    <source>
        <strain evidence="1 2">CGMCC 4.7111</strain>
    </source>
</reference>
<evidence type="ECO:0000313" key="2">
    <source>
        <dbReference type="Proteomes" id="UP000600365"/>
    </source>
</evidence>
<dbReference type="AlphaFoldDB" id="A0A917XRM8"/>
<evidence type="ECO:0000313" key="1">
    <source>
        <dbReference type="EMBL" id="GGN50820.1"/>
    </source>
</evidence>
<gene>
    <name evidence="1" type="ORF">GCM10011579_005950</name>
</gene>
<organism evidence="1 2">
    <name type="scientific">Streptomyces albiflavescens</name>
    <dbReference type="NCBI Taxonomy" id="1623582"/>
    <lineage>
        <taxon>Bacteria</taxon>
        <taxon>Bacillati</taxon>
        <taxon>Actinomycetota</taxon>
        <taxon>Actinomycetes</taxon>
        <taxon>Kitasatosporales</taxon>
        <taxon>Streptomycetaceae</taxon>
        <taxon>Streptomyces</taxon>
    </lineage>
</organism>